<keyword evidence="2" id="KW-1185">Reference proteome</keyword>
<gene>
    <name evidence="1" type="ORF">ACFQ2I_23245</name>
</gene>
<dbReference type="EMBL" id="JBHTJZ010000073">
    <property type="protein sequence ID" value="MFD0962261.1"/>
    <property type="molecule type" value="Genomic_DNA"/>
</dbReference>
<organism evidence="1 2">
    <name type="scientific">Paenibacillus chungangensis</name>
    <dbReference type="NCBI Taxonomy" id="696535"/>
    <lineage>
        <taxon>Bacteria</taxon>
        <taxon>Bacillati</taxon>
        <taxon>Bacillota</taxon>
        <taxon>Bacilli</taxon>
        <taxon>Bacillales</taxon>
        <taxon>Paenibacillaceae</taxon>
        <taxon>Paenibacillus</taxon>
    </lineage>
</organism>
<sequence length="159" mass="19000">MTMLAQEFQFFRNVRTYYCHVTFDVEFTYRYAHRLTNQGKAHGSFRCGVNAYTQMVEYTMKLQSDPIERPCSEKNTFLFNHIYPRIPKQCITFDEYPVFKQKYRVPIDYDWQQFVEKGAETAINVNTMNALLRKWRFLGDEETMVDAGIKVTAVRLNWT</sequence>
<name>A0ABW3HXM9_9BACL</name>
<accession>A0ABW3HXM9</accession>
<evidence type="ECO:0000313" key="2">
    <source>
        <dbReference type="Proteomes" id="UP001596989"/>
    </source>
</evidence>
<evidence type="ECO:0000313" key="1">
    <source>
        <dbReference type="EMBL" id="MFD0962261.1"/>
    </source>
</evidence>
<proteinExistence type="predicted"/>
<dbReference type="Proteomes" id="UP001596989">
    <property type="component" value="Unassembled WGS sequence"/>
</dbReference>
<dbReference type="RefSeq" id="WP_377568727.1">
    <property type="nucleotide sequence ID" value="NZ_JBHTJZ010000073.1"/>
</dbReference>
<protein>
    <submittedName>
        <fullName evidence="1">Uncharacterized protein</fullName>
    </submittedName>
</protein>
<comment type="caution">
    <text evidence="1">The sequence shown here is derived from an EMBL/GenBank/DDBJ whole genome shotgun (WGS) entry which is preliminary data.</text>
</comment>
<reference evidence="2" key="1">
    <citation type="journal article" date="2019" name="Int. J. Syst. Evol. Microbiol.">
        <title>The Global Catalogue of Microorganisms (GCM) 10K type strain sequencing project: providing services to taxonomists for standard genome sequencing and annotation.</title>
        <authorList>
            <consortium name="The Broad Institute Genomics Platform"/>
            <consortium name="The Broad Institute Genome Sequencing Center for Infectious Disease"/>
            <person name="Wu L."/>
            <person name="Ma J."/>
        </authorList>
    </citation>
    <scope>NUCLEOTIDE SEQUENCE [LARGE SCALE GENOMIC DNA]</scope>
    <source>
        <strain evidence="2">CCUG 59129</strain>
    </source>
</reference>